<keyword evidence="3" id="KW-1003">Cell membrane</keyword>
<dbReference type="InterPro" id="IPR017871">
    <property type="entry name" value="ABC_transporter-like_CS"/>
</dbReference>
<feature type="transmembrane region" description="Helical" evidence="9">
    <location>
        <begin position="139"/>
        <end position="160"/>
    </location>
</feature>
<dbReference type="GO" id="GO:0005886">
    <property type="term" value="C:plasma membrane"/>
    <property type="evidence" value="ECO:0007669"/>
    <property type="project" value="UniProtKB-SubCell"/>
</dbReference>
<dbReference type="GO" id="GO:0005524">
    <property type="term" value="F:ATP binding"/>
    <property type="evidence" value="ECO:0007669"/>
    <property type="project" value="UniProtKB-KW"/>
</dbReference>
<evidence type="ECO:0000256" key="4">
    <source>
        <dbReference type="ARBA" id="ARBA00022692"/>
    </source>
</evidence>
<keyword evidence="6 12" id="KW-0067">ATP-binding</keyword>
<dbReference type="Pfam" id="PF00005">
    <property type="entry name" value="ABC_tran"/>
    <property type="match status" value="1"/>
</dbReference>
<dbReference type="FunFam" id="3.40.50.300:FF:000221">
    <property type="entry name" value="Multidrug ABC transporter ATP-binding protein"/>
    <property type="match status" value="1"/>
</dbReference>
<comment type="caution">
    <text evidence="12">The sequence shown here is derived from an EMBL/GenBank/DDBJ whole genome shotgun (WGS) entry which is preliminary data.</text>
</comment>
<dbReference type="PROSITE" id="PS00211">
    <property type="entry name" value="ABC_TRANSPORTER_1"/>
    <property type="match status" value="1"/>
</dbReference>
<dbReference type="PANTHER" id="PTHR24221">
    <property type="entry name" value="ATP-BINDING CASSETTE SUB-FAMILY B"/>
    <property type="match status" value="1"/>
</dbReference>
<dbReference type="Gene3D" id="1.20.1560.10">
    <property type="entry name" value="ABC transporter type 1, transmembrane domain"/>
    <property type="match status" value="1"/>
</dbReference>
<gene>
    <name evidence="12" type="ORF">GKE97_20375</name>
</gene>
<evidence type="ECO:0000256" key="2">
    <source>
        <dbReference type="ARBA" id="ARBA00022448"/>
    </source>
</evidence>
<dbReference type="PANTHER" id="PTHR24221:SF397">
    <property type="entry name" value="ABC TRANSPORTER, ATP-BINDING TRANSMEMBRANE PROTEIN"/>
    <property type="match status" value="1"/>
</dbReference>
<evidence type="ECO:0000256" key="9">
    <source>
        <dbReference type="SAM" id="Phobius"/>
    </source>
</evidence>
<feature type="transmembrane region" description="Helical" evidence="9">
    <location>
        <begin position="24"/>
        <end position="46"/>
    </location>
</feature>
<evidence type="ECO:0000256" key="8">
    <source>
        <dbReference type="ARBA" id="ARBA00023136"/>
    </source>
</evidence>
<keyword evidence="5" id="KW-0547">Nucleotide-binding</keyword>
<dbReference type="PROSITE" id="PS50893">
    <property type="entry name" value="ABC_TRANSPORTER_2"/>
    <property type="match status" value="1"/>
</dbReference>
<evidence type="ECO:0000256" key="1">
    <source>
        <dbReference type="ARBA" id="ARBA00004651"/>
    </source>
</evidence>
<comment type="subcellular location">
    <subcellularLocation>
        <location evidence="1">Cell membrane</location>
        <topology evidence="1">Multi-pass membrane protein</topology>
    </subcellularLocation>
</comment>
<feature type="domain" description="ABC transporter" evidence="10">
    <location>
        <begin position="337"/>
        <end position="570"/>
    </location>
</feature>
<proteinExistence type="predicted"/>
<dbReference type="CDD" id="cd07346">
    <property type="entry name" value="ABC_6TM_exporters"/>
    <property type="match status" value="1"/>
</dbReference>
<keyword evidence="2" id="KW-0813">Transport</keyword>
<dbReference type="GO" id="GO:0034040">
    <property type="term" value="F:ATPase-coupled lipid transmembrane transporter activity"/>
    <property type="evidence" value="ECO:0007669"/>
    <property type="project" value="TreeGrafter"/>
</dbReference>
<dbReference type="InterPro" id="IPR027417">
    <property type="entry name" value="P-loop_NTPase"/>
</dbReference>
<reference evidence="12 13" key="1">
    <citation type="journal article" date="2019" name="Nat. Med.">
        <title>A library of human gut bacterial isolates paired with longitudinal multiomics data enables mechanistic microbiome research.</title>
        <authorList>
            <person name="Poyet M."/>
            <person name="Groussin M."/>
            <person name="Gibbons S.M."/>
            <person name="Avila-Pacheco J."/>
            <person name="Jiang X."/>
            <person name="Kearney S.M."/>
            <person name="Perrotta A.R."/>
            <person name="Berdy B."/>
            <person name="Zhao S."/>
            <person name="Lieberman T.D."/>
            <person name="Swanson P.K."/>
            <person name="Smith M."/>
            <person name="Roesemann S."/>
            <person name="Alexander J.E."/>
            <person name="Rich S.A."/>
            <person name="Livny J."/>
            <person name="Vlamakis H."/>
            <person name="Clish C."/>
            <person name="Bullock K."/>
            <person name="Deik A."/>
            <person name="Scott J."/>
            <person name="Pierce K.A."/>
            <person name="Xavier R.J."/>
            <person name="Alm E.J."/>
        </authorList>
    </citation>
    <scope>NUCLEOTIDE SEQUENCE [LARGE SCALE GENOMIC DNA]</scope>
    <source>
        <strain evidence="12 13">BIOML-A2</strain>
    </source>
</reference>
<evidence type="ECO:0000259" key="10">
    <source>
        <dbReference type="PROSITE" id="PS50893"/>
    </source>
</evidence>
<dbReference type="Pfam" id="PF00664">
    <property type="entry name" value="ABC_membrane"/>
    <property type="match status" value="1"/>
</dbReference>
<feature type="transmembrane region" description="Helical" evidence="9">
    <location>
        <begin position="254"/>
        <end position="272"/>
    </location>
</feature>
<evidence type="ECO:0000256" key="3">
    <source>
        <dbReference type="ARBA" id="ARBA00022475"/>
    </source>
</evidence>
<dbReference type="SUPFAM" id="SSF52540">
    <property type="entry name" value="P-loop containing nucleoside triphosphate hydrolases"/>
    <property type="match status" value="1"/>
</dbReference>
<dbReference type="PROSITE" id="PS50929">
    <property type="entry name" value="ABC_TM1F"/>
    <property type="match status" value="1"/>
</dbReference>
<dbReference type="InterPro" id="IPR003593">
    <property type="entry name" value="AAA+_ATPase"/>
</dbReference>
<dbReference type="GO" id="GO:0140359">
    <property type="term" value="F:ABC-type transporter activity"/>
    <property type="evidence" value="ECO:0007669"/>
    <property type="project" value="InterPro"/>
</dbReference>
<accession>A0A6I2R7S6</accession>
<dbReference type="InterPro" id="IPR011527">
    <property type="entry name" value="ABC1_TM_dom"/>
</dbReference>
<dbReference type="SMART" id="SM00382">
    <property type="entry name" value="AAA"/>
    <property type="match status" value="1"/>
</dbReference>
<evidence type="ECO:0000256" key="6">
    <source>
        <dbReference type="ARBA" id="ARBA00022840"/>
    </source>
</evidence>
<dbReference type="InterPro" id="IPR039421">
    <property type="entry name" value="Type_1_exporter"/>
</dbReference>
<dbReference type="SUPFAM" id="SSF90123">
    <property type="entry name" value="ABC transporter transmembrane region"/>
    <property type="match status" value="1"/>
</dbReference>
<protein>
    <submittedName>
        <fullName evidence="12">ATP-binding cassette domain-containing protein</fullName>
    </submittedName>
</protein>
<sequence length="583" mass="63728">MFSKSFQRKYALTDQGVKNTKKGAFWTVIVNLVVMGGMGILYLLMYGLMGTLTDGAPLPGPALFLGLVIAFVILSFVTHLQQYHATYGLVYNEVKSTRLSLAERLRKLPLGYFGKRDLADLTETLMGDVNRMEHVWSHVLGYLYGAYISTAIIAVCLLVYDWRLTIACLWGVPVAFGLLFGTRKISARASERTKQAAVRVSDGIQEALENIREIRATNQEARYLAGLNQKIDDHEKVTIQGELGTGIFVNAASVIMRLGVATTILAGASLILSGQIDFMLLFLFLLVITRVYAPFDQSLALIAELFVSQVSADRMNEIYDTPTAEGAEVFQPKGHDIVFDHVGFAYDKKKVLDGVSFTAREGEVTALVGPSGSGKSTCARLAARLWDVTEGTIRVGGVDISTVDPEALLTDYSMVFQDVVLFDDTVMENIRLGKRGATDQEVRAAAEAANCGEFIRRLPQGYDTPIGENGAKLSGGERQRISIARALLKNAPIVLLDEATASLDVENETKVQGALSRLLAGKTVLVIAHRMRTVAGADHIVVLENGRVAEQGTPAELMEKVGLYRRMVELQSHSAQWQLNGNE</sequence>
<keyword evidence="4 9" id="KW-0812">Transmembrane</keyword>
<evidence type="ECO:0000259" key="11">
    <source>
        <dbReference type="PROSITE" id="PS50929"/>
    </source>
</evidence>
<dbReference type="Gene3D" id="3.40.50.300">
    <property type="entry name" value="P-loop containing nucleotide triphosphate hydrolases"/>
    <property type="match status" value="1"/>
</dbReference>
<name>A0A6I2R7S6_FLAPL</name>
<dbReference type="AlphaFoldDB" id="A0A6I2R7S6"/>
<keyword evidence="8 9" id="KW-0472">Membrane</keyword>
<keyword evidence="7 9" id="KW-1133">Transmembrane helix</keyword>
<organism evidence="12 13">
    <name type="scientific">Flavonifractor plautii</name>
    <name type="common">Fusobacterium plautii</name>
    <dbReference type="NCBI Taxonomy" id="292800"/>
    <lineage>
        <taxon>Bacteria</taxon>
        <taxon>Bacillati</taxon>
        <taxon>Bacillota</taxon>
        <taxon>Clostridia</taxon>
        <taxon>Eubacteriales</taxon>
        <taxon>Oscillospiraceae</taxon>
        <taxon>Flavonifractor</taxon>
    </lineage>
</organism>
<dbReference type="EMBL" id="WKPR01000028">
    <property type="protein sequence ID" value="MSB21839.1"/>
    <property type="molecule type" value="Genomic_DNA"/>
</dbReference>
<evidence type="ECO:0000313" key="12">
    <source>
        <dbReference type="EMBL" id="MSB21839.1"/>
    </source>
</evidence>
<evidence type="ECO:0000313" key="13">
    <source>
        <dbReference type="Proteomes" id="UP000434475"/>
    </source>
</evidence>
<feature type="transmembrane region" description="Helical" evidence="9">
    <location>
        <begin position="166"/>
        <end position="182"/>
    </location>
</feature>
<dbReference type="Proteomes" id="UP000434475">
    <property type="component" value="Unassembled WGS sequence"/>
</dbReference>
<feature type="transmembrane region" description="Helical" evidence="9">
    <location>
        <begin position="58"/>
        <end position="77"/>
    </location>
</feature>
<dbReference type="InterPro" id="IPR003439">
    <property type="entry name" value="ABC_transporter-like_ATP-bd"/>
</dbReference>
<feature type="domain" description="ABC transmembrane type-1" evidence="11">
    <location>
        <begin position="25"/>
        <end position="305"/>
    </location>
</feature>
<dbReference type="RefSeq" id="WP_009260768.1">
    <property type="nucleotide sequence ID" value="NZ_JADMVA010000008.1"/>
</dbReference>
<evidence type="ECO:0000256" key="5">
    <source>
        <dbReference type="ARBA" id="ARBA00022741"/>
    </source>
</evidence>
<dbReference type="InterPro" id="IPR036640">
    <property type="entry name" value="ABC1_TM_sf"/>
</dbReference>
<dbReference type="GO" id="GO:0016887">
    <property type="term" value="F:ATP hydrolysis activity"/>
    <property type="evidence" value="ECO:0007669"/>
    <property type="project" value="InterPro"/>
</dbReference>
<evidence type="ECO:0000256" key="7">
    <source>
        <dbReference type="ARBA" id="ARBA00022989"/>
    </source>
</evidence>